<comment type="catalytic activity">
    <reaction evidence="8">
        <text>a quinone + NADH + H(+) = a quinol + NAD(+)</text>
        <dbReference type="Rhea" id="RHEA:46160"/>
        <dbReference type="ChEBI" id="CHEBI:15378"/>
        <dbReference type="ChEBI" id="CHEBI:24646"/>
        <dbReference type="ChEBI" id="CHEBI:57540"/>
        <dbReference type="ChEBI" id="CHEBI:57945"/>
        <dbReference type="ChEBI" id="CHEBI:132124"/>
        <dbReference type="EC" id="1.6.5.9"/>
    </reaction>
</comment>
<protein>
    <recommendedName>
        <fullName evidence="2">NADH:ubiquinone reductase (non-electrogenic)</fullName>
        <ecNumber evidence="2">1.6.5.9</ecNumber>
    </recommendedName>
</protein>
<dbReference type="RefSeq" id="WP_086091123.1">
    <property type="nucleotide sequence ID" value="NZ_CP021112.1"/>
</dbReference>
<evidence type="ECO:0000256" key="3">
    <source>
        <dbReference type="ARBA" id="ARBA00022630"/>
    </source>
</evidence>
<keyword evidence="3" id="KW-0285">Flavoprotein</keyword>
<name>A0A1W6ZZE4_9HYPH</name>
<evidence type="ECO:0000256" key="8">
    <source>
        <dbReference type="ARBA" id="ARBA00047599"/>
    </source>
</evidence>
<evidence type="ECO:0000256" key="1">
    <source>
        <dbReference type="ARBA" id="ARBA00005272"/>
    </source>
</evidence>
<evidence type="ECO:0000256" key="7">
    <source>
        <dbReference type="ARBA" id="ARBA00023027"/>
    </source>
</evidence>
<keyword evidence="5" id="KW-0809">Transit peptide</keyword>
<dbReference type="SUPFAM" id="SSF51905">
    <property type="entry name" value="FAD/NAD(P)-binding domain"/>
    <property type="match status" value="1"/>
</dbReference>
<evidence type="ECO:0000256" key="6">
    <source>
        <dbReference type="ARBA" id="ARBA00023002"/>
    </source>
</evidence>
<proteinExistence type="inferred from homology"/>
<dbReference type="Gene3D" id="3.50.50.100">
    <property type="match status" value="1"/>
</dbReference>
<dbReference type="STRING" id="1235591.CAK95_01350"/>
<accession>A0A1W6ZZE4</accession>
<evidence type="ECO:0000313" key="12">
    <source>
        <dbReference type="Proteomes" id="UP000194137"/>
    </source>
</evidence>
<sequence length="434" mass="47311">MRPRPRVVIVGGGFGGLSVAKGLAGQPFEVVLIDRNNHHLFQPLLYQVATAGLSPADIASPIRNILREQRNTKVMLAEVTGVDTVNCEVVAAGLRVSYDYLVLATGARHAYFGRDDWATFAPGLKSVDDATYLRRRILLAFESAEIEPNAEERRRLLTFVVVGGGPTGVEMAGAIAELAKRALAADFRSIDPRCARIILIEAAPRILTPFTEPLSEAARRALEQLGVEVRLGAAVDDCSCEDVRIGTEVIPTRTIIWAAGVMASPAGRWLGADTDRAGRVRVRPDLTAPGHPDIFVIGDTAVSTDVEGRPLAGVAPVAKQQGQYVAKALIARCNGRSIQPFRYRDFGSLATIGRKRAVAQMGGLHLSGLPAWLLWSAAHIYFLIGFRNRFTVVLNWMWSYITFQRGSRLITGLHVRPLDDVARTSRMELISKES</sequence>
<feature type="domain" description="External alternative NADH-ubiquinone oxidoreductase-like C-terminal" evidence="10">
    <location>
        <begin position="347"/>
        <end position="401"/>
    </location>
</feature>
<evidence type="ECO:0000256" key="5">
    <source>
        <dbReference type="ARBA" id="ARBA00022946"/>
    </source>
</evidence>
<dbReference type="EMBL" id="CP021112">
    <property type="protein sequence ID" value="ARQ02693.1"/>
    <property type="molecule type" value="Genomic_DNA"/>
</dbReference>
<dbReference type="InterPro" id="IPR023753">
    <property type="entry name" value="FAD/NAD-binding_dom"/>
</dbReference>
<dbReference type="InterPro" id="IPR036188">
    <property type="entry name" value="FAD/NAD-bd_sf"/>
</dbReference>
<dbReference type="KEGG" id="psin:CAK95_01350"/>
<organism evidence="11 12">
    <name type="scientific">Pseudorhodoplanes sinuspersici</name>
    <dbReference type="NCBI Taxonomy" id="1235591"/>
    <lineage>
        <taxon>Bacteria</taxon>
        <taxon>Pseudomonadati</taxon>
        <taxon>Pseudomonadota</taxon>
        <taxon>Alphaproteobacteria</taxon>
        <taxon>Hyphomicrobiales</taxon>
        <taxon>Pseudorhodoplanes</taxon>
    </lineage>
</organism>
<reference evidence="11 12" key="1">
    <citation type="submission" date="2017-05" db="EMBL/GenBank/DDBJ databases">
        <title>Full genome sequence of Pseudorhodoplanes sinuspersici.</title>
        <authorList>
            <person name="Dastgheib S.M.M."/>
            <person name="Shavandi M."/>
            <person name="Tirandaz H."/>
        </authorList>
    </citation>
    <scope>NUCLEOTIDE SEQUENCE [LARGE SCALE GENOMIC DNA]</scope>
    <source>
        <strain evidence="11 12">RIPI110</strain>
    </source>
</reference>
<dbReference type="PANTHER" id="PTHR43706">
    <property type="entry name" value="NADH DEHYDROGENASE"/>
    <property type="match status" value="1"/>
</dbReference>
<dbReference type="AlphaFoldDB" id="A0A1W6ZZE4"/>
<dbReference type="PRINTS" id="PR00411">
    <property type="entry name" value="PNDRDTASEI"/>
</dbReference>
<gene>
    <name evidence="11" type="ORF">CAK95_01350</name>
</gene>
<dbReference type="EC" id="1.6.5.9" evidence="2"/>
<feature type="domain" description="FAD/NAD(P)-binding" evidence="9">
    <location>
        <begin position="6"/>
        <end position="322"/>
    </location>
</feature>
<dbReference type="PRINTS" id="PR00368">
    <property type="entry name" value="FADPNR"/>
</dbReference>
<evidence type="ECO:0000256" key="2">
    <source>
        <dbReference type="ARBA" id="ARBA00012637"/>
    </source>
</evidence>
<keyword evidence="6" id="KW-0560">Oxidoreductase</keyword>
<evidence type="ECO:0000259" key="10">
    <source>
        <dbReference type="Pfam" id="PF22366"/>
    </source>
</evidence>
<keyword evidence="12" id="KW-1185">Reference proteome</keyword>
<evidence type="ECO:0000256" key="4">
    <source>
        <dbReference type="ARBA" id="ARBA00022827"/>
    </source>
</evidence>
<dbReference type="Proteomes" id="UP000194137">
    <property type="component" value="Chromosome"/>
</dbReference>
<dbReference type="OrthoDB" id="9781621at2"/>
<dbReference type="InterPro" id="IPR045024">
    <property type="entry name" value="NDH-2"/>
</dbReference>
<dbReference type="Pfam" id="PF07992">
    <property type="entry name" value="Pyr_redox_2"/>
    <property type="match status" value="1"/>
</dbReference>
<dbReference type="Pfam" id="PF22366">
    <property type="entry name" value="NDH2_C"/>
    <property type="match status" value="1"/>
</dbReference>
<dbReference type="InterPro" id="IPR054585">
    <property type="entry name" value="NDH2-like_C"/>
</dbReference>
<evidence type="ECO:0000313" key="11">
    <source>
        <dbReference type="EMBL" id="ARQ02693.1"/>
    </source>
</evidence>
<keyword evidence="7" id="KW-0520">NAD</keyword>
<comment type="similarity">
    <text evidence="1">Belongs to the NADH dehydrogenase family.</text>
</comment>
<evidence type="ECO:0000259" key="9">
    <source>
        <dbReference type="Pfam" id="PF07992"/>
    </source>
</evidence>
<dbReference type="PANTHER" id="PTHR43706:SF47">
    <property type="entry name" value="EXTERNAL NADH-UBIQUINONE OXIDOREDUCTASE 1, MITOCHONDRIAL-RELATED"/>
    <property type="match status" value="1"/>
</dbReference>
<dbReference type="GO" id="GO:0050136">
    <property type="term" value="F:NADH dehydrogenase (quinone) (non-electrogenic) activity"/>
    <property type="evidence" value="ECO:0007669"/>
    <property type="project" value="UniProtKB-EC"/>
</dbReference>
<keyword evidence="4" id="KW-0274">FAD</keyword>